<dbReference type="SUPFAM" id="SSF54427">
    <property type="entry name" value="NTF2-like"/>
    <property type="match status" value="1"/>
</dbReference>
<protein>
    <recommendedName>
        <fullName evidence="3">SnoaL-like domain-containing protein</fullName>
    </recommendedName>
</protein>
<accession>A0A6A6HM50</accession>
<gene>
    <name evidence="1" type="ORF">EV356DRAFT_528771</name>
</gene>
<keyword evidence="2" id="KW-1185">Reference proteome</keyword>
<dbReference type="Proteomes" id="UP000800092">
    <property type="component" value="Unassembled WGS sequence"/>
</dbReference>
<dbReference type="PANTHER" id="PTHR41252">
    <property type="entry name" value="BLR2505 PROTEIN"/>
    <property type="match status" value="1"/>
</dbReference>
<evidence type="ECO:0000313" key="1">
    <source>
        <dbReference type="EMBL" id="KAF2238878.1"/>
    </source>
</evidence>
<proteinExistence type="predicted"/>
<dbReference type="AlphaFoldDB" id="A0A6A6HM50"/>
<evidence type="ECO:0000313" key="2">
    <source>
        <dbReference type="Proteomes" id="UP000800092"/>
    </source>
</evidence>
<dbReference type="InterPro" id="IPR032710">
    <property type="entry name" value="NTF2-like_dom_sf"/>
</dbReference>
<organism evidence="1 2">
    <name type="scientific">Viridothelium virens</name>
    <name type="common">Speckled blister lichen</name>
    <name type="synonym">Trypethelium virens</name>
    <dbReference type="NCBI Taxonomy" id="1048519"/>
    <lineage>
        <taxon>Eukaryota</taxon>
        <taxon>Fungi</taxon>
        <taxon>Dikarya</taxon>
        <taxon>Ascomycota</taxon>
        <taxon>Pezizomycotina</taxon>
        <taxon>Dothideomycetes</taxon>
        <taxon>Dothideomycetes incertae sedis</taxon>
        <taxon>Trypetheliales</taxon>
        <taxon>Trypetheliaceae</taxon>
        <taxon>Viridothelium</taxon>
    </lineage>
</organism>
<dbReference type="OrthoDB" id="10264449at2759"/>
<dbReference type="EMBL" id="ML991774">
    <property type="protein sequence ID" value="KAF2238878.1"/>
    <property type="molecule type" value="Genomic_DNA"/>
</dbReference>
<sequence>MAFVLTPEYILHFLNEAAAGDPGPFAEALDPEVRWRIGSEVQDDIAKTGMFNRQGWMEQVYGPLQSKLKDGKLNLIPLEVEVVQNKAYVEFKGEGTQNNGRPYNNQYLWVMIFDDNGKATEIREYLDTGLVREVFSNN</sequence>
<reference evidence="1" key="1">
    <citation type="journal article" date="2020" name="Stud. Mycol.">
        <title>101 Dothideomycetes genomes: a test case for predicting lifestyles and emergence of pathogens.</title>
        <authorList>
            <person name="Haridas S."/>
            <person name="Albert R."/>
            <person name="Binder M."/>
            <person name="Bloem J."/>
            <person name="Labutti K."/>
            <person name="Salamov A."/>
            <person name="Andreopoulos B."/>
            <person name="Baker S."/>
            <person name="Barry K."/>
            <person name="Bills G."/>
            <person name="Bluhm B."/>
            <person name="Cannon C."/>
            <person name="Castanera R."/>
            <person name="Culley D."/>
            <person name="Daum C."/>
            <person name="Ezra D."/>
            <person name="Gonzalez J."/>
            <person name="Henrissat B."/>
            <person name="Kuo A."/>
            <person name="Liang C."/>
            <person name="Lipzen A."/>
            <person name="Lutzoni F."/>
            <person name="Magnuson J."/>
            <person name="Mondo S."/>
            <person name="Nolan M."/>
            <person name="Ohm R."/>
            <person name="Pangilinan J."/>
            <person name="Park H.-J."/>
            <person name="Ramirez L."/>
            <person name="Alfaro M."/>
            <person name="Sun H."/>
            <person name="Tritt A."/>
            <person name="Yoshinaga Y."/>
            <person name="Zwiers L.-H."/>
            <person name="Turgeon B."/>
            <person name="Goodwin S."/>
            <person name="Spatafora J."/>
            <person name="Crous P."/>
            <person name="Grigoriev I."/>
        </authorList>
    </citation>
    <scope>NUCLEOTIDE SEQUENCE</scope>
    <source>
        <strain evidence="1">Tuck. ex Michener</strain>
    </source>
</reference>
<dbReference type="PANTHER" id="PTHR41252:SF1">
    <property type="entry name" value="BLR2505 PROTEIN"/>
    <property type="match status" value="1"/>
</dbReference>
<evidence type="ECO:0008006" key="3">
    <source>
        <dbReference type="Google" id="ProtNLM"/>
    </source>
</evidence>
<name>A0A6A6HM50_VIRVR</name>
<dbReference type="Gene3D" id="3.10.450.50">
    <property type="match status" value="1"/>
</dbReference>